<protein>
    <submittedName>
        <fullName evidence="3">Uncharacterized protein</fullName>
    </submittedName>
</protein>
<evidence type="ECO:0000313" key="4">
    <source>
        <dbReference type="Proteomes" id="UP001199469"/>
    </source>
</evidence>
<reference evidence="3 4" key="1">
    <citation type="submission" date="2021-11" db="EMBL/GenBank/DDBJ databases">
        <title>Draft genome sequence of Actinomycetospora sp. SF1 isolated from the rhizosphere soil.</title>
        <authorList>
            <person name="Duangmal K."/>
            <person name="Chantavorakit T."/>
        </authorList>
    </citation>
    <scope>NUCLEOTIDE SEQUENCE [LARGE SCALE GENOMIC DNA]</scope>
    <source>
        <strain evidence="3 4">TBRC 5722</strain>
    </source>
</reference>
<keyword evidence="4" id="KW-1185">Reference proteome</keyword>
<evidence type="ECO:0000313" key="3">
    <source>
        <dbReference type="EMBL" id="MCD2195824.1"/>
    </source>
</evidence>
<keyword evidence="2" id="KW-0732">Signal</keyword>
<evidence type="ECO:0000256" key="1">
    <source>
        <dbReference type="SAM" id="MobiDB-lite"/>
    </source>
</evidence>
<gene>
    <name evidence="3" type="ORF">LQ327_20845</name>
</gene>
<dbReference type="Proteomes" id="UP001199469">
    <property type="component" value="Unassembled WGS sequence"/>
</dbReference>
<feature type="region of interest" description="Disordered" evidence="1">
    <location>
        <begin position="36"/>
        <end position="59"/>
    </location>
</feature>
<evidence type="ECO:0000256" key="2">
    <source>
        <dbReference type="SAM" id="SignalP"/>
    </source>
</evidence>
<name>A0ABS8PC07_9PSEU</name>
<accession>A0ABS8PC07</accession>
<dbReference type="EMBL" id="JAJNDB010000004">
    <property type="protein sequence ID" value="MCD2195824.1"/>
    <property type="molecule type" value="Genomic_DNA"/>
</dbReference>
<feature type="compositionally biased region" description="Basic and acidic residues" evidence="1">
    <location>
        <begin position="49"/>
        <end position="59"/>
    </location>
</feature>
<proteinExistence type="predicted"/>
<sequence>MAVLIGTAALAGAAWAATPWVSMACHRGIDDCARARWREEGTTPPPRVPEPRDLLAEPG</sequence>
<feature type="signal peptide" evidence="2">
    <location>
        <begin position="1"/>
        <end position="16"/>
    </location>
</feature>
<feature type="chain" id="PRO_5047370490" evidence="2">
    <location>
        <begin position="17"/>
        <end position="59"/>
    </location>
</feature>
<dbReference type="RefSeq" id="WP_230737319.1">
    <property type="nucleotide sequence ID" value="NZ_JAJNDB010000004.1"/>
</dbReference>
<organism evidence="3 4">
    <name type="scientific">Actinomycetospora endophytica</name>
    <dbReference type="NCBI Taxonomy" id="2291215"/>
    <lineage>
        <taxon>Bacteria</taxon>
        <taxon>Bacillati</taxon>
        <taxon>Actinomycetota</taxon>
        <taxon>Actinomycetes</taxon>
        <taxon>Pseudonocardiales</taxon>
        <taxon>Pseudonocardiaceae</taxon>
        <taxon>Actinomycetospora</taxon>
    </lineage>
</organism>
<comment type="caution">
    <text evidence="3">The sequence shown here is derived from an EMBL/GenBank/DDBJ whole genome shotgun (WGS) entry which is preliminary data.</text>
</comment>